<evidence type="ECO:0000256" key="1">
    <source>
        <dbReference type="SAM" id="MobiDB-lite"/>
    </source>
</evidence>
<organism evidence="2 3">
    <name type="scientific">Pleurotus ostreatus (strain PC15)</name>
    <name type="common">Oyster mushroom</name>
    <dbReference type="NCBI Taxonomy" id="1137138"/>
    <lineage>
        <taxon>Eukaryota</taxon>
        <taxon>Fungi</taxon>
        <taxon>Dikarya</taxon>
        <taxon>Basidiomycota</taxon>
        <taxon>Agaricomycotina</taxon>
        <taxon>Agaricomycetes</taxon>
        <taxon>Agaricomycetidae</taxon>
        <taxon>Agaricales</taxon>
        <taxon>Pleurotineae</taxon>
        <taxon>Pleurotaceae</taxon>
        <taxon>Pleurotus</taxon>
    </lineage>
</organism>
<dbReference type="VEuPathDB" id="FungiDB:PLEOSDRAFT_165513"/>
<dbReference type="AlphaFoldDB" id="A0A067NZ21"/>
<dbReference type="HOGENOM" id="CLU_506334_0_0_1"/>
<feature type="compositionally biased region" description="Basic and acidic residues" evidence="1">
    <location>
        <begin position="125"/>
        <end position="144"/>
    </location>
</feature>
<dbReference type="EMBL" id="KL198005">
    <property type="protein sequence ID" value="KDQ32245.1"/>
    <property type="molecule type" value="Genomic_DNA"/>
</dbReference>
<protein>
    <submittedName>
        <fullName evidence="2">Uncharacterized protein</fullName>
    </submittedName>
</protein>
<feature type="region of interest" description="Disordered" evidence="1">
    <location>
        <begin position="287"/>
        <end position="308"/>
    </location>
</feature>
<accession>A0A067NZ21</accession>
<reference evidence="3" key="1">
    <citation type="journal article" date="2014" name="Proc. Natl. Acad. Sci. U.S.A.">
        <title>Extensive sampling of basidiomycete genomes demonstrates inadequacy of the white-rot/brown-rot paradigm for wood decay fungi.</title>
        <authorList>
            <person name="Riley R."/>
            <person name="Salamov A.A."/>
            <person name="Brown D.W."/>
            <person name="Nagy L.G."/>
            <person name="Floudas D."/>
            <person name="Held B.W."/>
            <person name="Levasseur A."/>
            <person name="Lombard V."/>
            <person name="Morin E."/>
            <person name="Otillar R."/>
            <person name="Lindquist E.A."/>
            <person name="Sun H."/>
            <person name="LaButti K.M."/>
            <person name="Schmutz J."/>
            <person name="Jabbour D."/>
            <person name="Luo H."/>
            <person name="Baker S.E."/>
            <person name="Pisabarro A.G."/>
            <person name="Walton J.D."/>
            <person name="Blanchette R.A."/>
            <person name="Henrissat B."/>
            <person name="Martin F."/>
            <person name="Cullen D."/>
            <person name="Hibbett D.S."/>
            <person name="Grigoriev I.V."/>
        </authorList>
    </citation>
    <scope>NUCLEOTIDE SEQUENCE [LARGE SCALE GENOMIC DNA]</scope>
    <source>
        <strain evidence="3">PC15</strain>
    </source>
</reference>
<gene>
    <name evidence="2" type="ORF">PLEOSDRAFT_165513</name>
</gene>
<feature type="region of interest" description="Disordered" evidence="1">
    <location>
        <begin position="233"/>
        <end position="261"/>
    </location>
</feature>
<dbReference type="Proteomes" id="UP000027073">
    <property type="component" value="Unassembled WGS sequence"/>
</dbReference>
<evidence type="ECO:0000313" key="2">
    <source>
        <dbReference type="EMBL" id="KDQ32245.1"/>
    </source>
</evidence>
<feature type="region of interest" description="Disordered" evidence="1">
    <location>
        <begin position="183"/>
        <end position="211"/>
    </location>
</feature>
<name>A0A067NZ21_PLEO1</name>
<feature type="region of interest" description="Disordered" evidence="1">
    <location>
        <begin position="122"/>
        <end position="165"/>
    </location>
</feature>
<evidence type="ECO:0000313" key="3">
    <source>
        <dbReference type="Proteomes" id="UP000027073"/>
    </source>
</evidence>
<proteinExistence type="predicted"/>
<sequence>MLKVEYMCCTHGTACPTANGNHIPQAEFGGTEWKGGGCRAPPSRVWGNRVERTRVVGAKQAQWAGRALGYVVHRWGTAYLRCFDVAPKSCPQVEFGGTEWKEVGGGHKTGTVGRSYATYNLGVDEGSRPRKPSLRDRSGTEVDGRVWGNGGQQRRRWARNQGRDSVGTCGARVVERVHPVFPTSLRNRAPPSRVWGNGGNGGRGGRKTRARAGDTVGIRCVWAAHDVWPVFSTSQRERAPPSRDWGTEGNGGGVGTKRGRRMGTRSGYVVCGLHTTYLRFYDVEPKSPPPKSSFGERKGTEGVVGANRTQGAGKLTGRVVDGWGMAYLVCSPEGCSGVPFHGCRTSMMAPHHSTRCLGGWVLAGGLPQRSTFGRSFASYHLHDSWWDWGQHWAVVGSRMLSRTLRRLISMVLAISSRSRLPQILNGSGEPQIAIECLRTLSPLCGWGAWHPVFLYSPGCPHLTVTVHPIPIPPLVMLTPAPSLLVLVITHTHYYSILMNIYASCCCSESCMLSEALDDLGGLATPQVISIVLISLFSL</sequence>
<dbReference type="InParanoid" id="A0A067NZ21"/>